<accession>A0AAV2S9T0</accession>
<evidence type="ECO:0000313" key="4">
    <source>
        <dbReference type="Proteomes" id="UP001497623"/>
    </source>
</evidence>
<proteinExistence type="predicted"/>
<evidence type="ECO:0000259" key="2">
    <source>
        <dbReference type="SMART" id="SM00694"/>
    </source>
</evidence>
<reference evidence="3 4" key="1">
    <citation type="submission" date="2024-05" db="EMBL/GenBank/DDBJ databases">
        <authorList>
            <person name="Wallberg A."/>
        </authorList>
    </citation>
    <scope>NUCLEOTIDE SEQUENCE [LARGE SCALE GENOMIC DNA]</scope>
</reference>
<dbReference type="InterPro" id="IPR010482">
    <property type="entry name" value="TECPR1-like_DysF"/>
</dbReference>
<dbReference type="Proteomes" id="UP001497623">
    <property type="component" value="Unassembled WGS sequence"/>
</dbReference>
<keyword evidence="4" id="KW-1185">Reference proteome</keyword>
<protein>
    <recommendedName>
        <fullName evidence="1 2">Peroxin/Ferlin domain-containing protein</fullName>
    </recommendedName>
</protein>
<feature type="domain" description="Peroxin/Ferlin" evidence="1">
    <location>
        <begin position="64"/>
        <end position="125"/>
    </location>
</feature>
<dbReference type="SMART" id="SM00693">
    <property type="entry name" value="DysFN"/>
    <property type="match status" value="1"/>
</dbReference>
<dbReference type="GO" id="GO:0005737">
    <property type="term" value="C:cytoplasm"/>
    <property type="evidence" value="ECO:0007669"/>
    <property type="project" value="UniProtKB-ARBA"/>
</dbReference>
<feature type="domain" description="Peroxin/Ferlin" evidence="2">
    <location>
        <begin position="137"/>
        <end position="170"/>
    </location>
</feature>
<dbReference type="InterPro" id="IPR051513">
    <property type="entry name" value="Tectonin_beta-prop"/>
</dbReference>
<dbReference type="Pfam" id="PF06398">
    <property type="entry name" value="Pex24p"/>
    <property type="match status" value="1"/>
</dbReference>
<dbReference type="AlphaFoldDB" id="A0AAV2S9T0"/>
<dbReference type="EMBL" id="CAXKWB010051059">
    <property type="protein sequence ID" value="CAL4170784.1"/>
    <property type="molecule type" value="Genomic_DNA"/>
</dbReference>
<evidence type="ECO:0000313" key="3">
    <source>
        <dbReference type="EMBL" id="CAL4170784.1"/>
    </source>
</evidence>
<dbReference type="SMART" id="SM00694">
    <property type="entry name" value="DysFC"/>
    <property type="match status" value="1"/>
</dbReference>
<organism evidence="3 4">
    <name type="scientific">Meganyctiphanes norvegica</name>
    <name type="common">Northern krill</name>
    <name type="synonym">Thysanopoda norvegica</name>
    <dbReference type="NCBI Taxonomy" id="48144"/>
    <lineage>
        <taxon>Eukaryota</taxon>
        <taxon>Metazoa</taxon>
        <taxon>Ecdysozoa</taxon>
        <taxon>Arthropoda</taxon>
        <taxon>Crustacea</taxon>
        <taxon>Multicrustacea</taxon>
        <taxon>Malacostraca</taxon>
        <taxon>Eumalacostraca</taxon>
        <taxon>Eucarida</taxon>
        <taxon>Euphausiacea</taxon>
        <taxon>Euphausiidae</taxon>
        <taxon>Meganyctiphanes</taxon>
    </lineage>
</organism>
<dbReference type="PANTHER" id="PTHR23250:SF1">
    <property type="entry name" value="TECTONIN BETA-PROPELLER REPEAT-CONTAINING PROTEIN 1"/>
    <property type="match status" value="1"/>
</dbReference>
<dbReference type="InterPro" id="IPR006614">
    <property type="entry name" value="Peroxin/Ferlin"/>
</dbReference>
<sequence length="223" mass="25675">MPTSQLFGVNNSGHVFSLSTDQSSWREIAYIGIEFKRLASHESVIWALGGDHQVYVYVYGSSVPIRVCEESYENQRWNPMESFTSNLLPTDRAHFSSADGLTDRTLAFIHLPTLAWTWEGPWHLHDTFQGQALDKEAWTYSVDFPRSYSADKRWNSCVRRRKWVRYRRYVALDTWSAVPPIHQDHTKEPFIDISVGGGEVPGEDADKLMVWGVTALNRVRCTF</sequence>
<evidence type="ECO:0000259" key="1">
    <source>
        <dbReference type="SMART" id="SM00693"/>
    </source>
</evidence>
<dbReference type="GO" id="GO:0098588">
    <property type="term" value="C:bounding membrane of organelle"/>
    <property type="evidence" value="ECO:0007669"/>
    <property type="project" value="UniProtKB-ARBA"/>
</dbReference>
<name>A0AAV2S9T0_MEGNR</name>
<gene>
    <name evidence="3" type="ORF">MNOR_LOCUS34038</name>
</gene>
<comment type="caution">
    <text evidence="3">The sequence shown here is derived from an EMBL/GenBank/DDBJ whole genome shotgun (WGS) entry which is preliminary data.</text>
</comment>
<dbReference type="PANTHER" id="PTHR23250">
    <property type="entry name" value="DYSFERLIN-RELATED"/>
    <property type="match status" value="1"/>
</dbReference>